<evidence type="ECO:0000256" key="1">
    <source>
        <dbReference type="SAM" id="MobiDB-lite"/>
    </source>
</evidence>
<dbReference type="EMBL" id="CADEBC010000205">
    <property type="protein sequence ID" value="CAB3225115.1"/>
    <property type="molecule type" value="Genomic_DNA"/>
</dbReference>
<accession>A0A8S0Z0P4</accession>
<dbReference type="AlphaFoldDB" id="A0A8S0Z0P4"/>
<name>A0A8S0Z0P4_ARCPL</name>
<protein>
    <submittedName>
        <fullName evidence="2">Uncharacterized protein</fullName>
    </submittedName>
</protein>
<sequence>MQYTLGDLDAIYTEQQDSSLLLNIEPHQILEQVMTESQEDLDDDLYKPREPQPSVSKVSMAFDSDDSKVSDTSDSRGCLVIDTDVEVDIDVDVDVDVEGDVDVEMDLEIDLPGRHDLNRTDRQQDHDNESD</sequence>
<evidence type="ECO:0000313" key="3">
    <source>
        <dbReference type="Proteomes" id="UP000494106"/>
    </source>
</evidence>
<organism evidence="2 3">
    <name type="scientific">Arctia plantaginis</name>
    <name type="common">Wood tiger moth</name>
    <name type="synonym">Phalaena plantaginis</name>
    <dbReference type="NCBI Taxonomy" id="874455"/>
    <lineage>
        <taxon>Eukaryota</taxon>
        <taxon>Metazoa</taxon>
        <taxon>Ecdysozoa</taxon>
        <taxon>Arthropoda</taxon>
        <taxon>Hexapoda</taxon>
        <taxon>Insecta</taxon>
        <taxon>Pterygota</taxon>
        <taxon>Neoptera</taxon>
        <taxon>Endopterygota</taxon>
        <taxon>Lepidoptera</taxon>
        <taxon>Glossata</taxon>
        <taxon>Ditrysia</taxon>
        <taxon>Noctuoidea</taxon>
        <taxon>Erebidae</taxon>
        <taxon>Arctiinae</taxon>
        <taxon>Arctia</taxon>
    </lineage>
</organism>
<dbReference type="OrthoDB" id="7196183at2759"/>
<keyword evidence="3" id="KW-1185">Reference proteome</keyword>
<dbReference type="Proteomes" id="UP000494106">
    <property type="component" value="Unassembled WGS sequence"/>
</dbReference>
<evidence type="ECO:0000313" key="2">
    <source>
        <dbReference type="EMBL" id="CAB3225115.1"/>
    </source>
</evidence>
<feature type="region of interest" description="Disordered" evidence="1">
    <location>
        <begin position="112"/>
        <end position="131"/>
    </location>
</feature>
<feature type="compositionally biased region" description="Basic and acidic residues" evidence="1">
    <location>
        <begin position="65"/>
        <end position="74"/>
    </location>
</feature>
<feature type="region of interest" description="Disordered" evidence="1">
    <location>
        <begin position="36"/>
        <end position="75"/>
    </location>
</feature>
<comment type="caution">
    <text evidence="2">The sequence shown here is derived from an EMBL/GenBank/DDBJ whole genome shotgun (WGS) entry which is preliminary data.</text>
</comment>
<reference evidence="2 3" key="1">
    <citation type="submission" date="2020-04" db="EMBL/GenBank/DDBJ databases">
        <authorList>
            <person name="Wallbank WR R."/>
            <person name="Pardo Diaz C."/>
            <person name="Kozak K."/>
            <person name="Martin S."/>
            <person name="Jiggins C."/>
            <person name="Moest M."/>
            <person name="Warren A I."/>
            <person name="Byers J.R.P. K."/>
            <person name="Montejo-Kovacevich G."/>
            <person name="Yen C E."/>
        </authorList>
    </citation>
    <scope>NUCLEOTIDE SEQUENCE [LARGE SCALE GENOMIC DNA]</scope>
</reference>
<proteinExistence type="predicted"/>
<gene>
    <name evidence="2" type="ORF">APLA_LOCUS2349</name>
</gene>